<dbReference type="SUPFAM" id="SSF55804">
    <property type="entry name" value="Phoshotransferase/anion transport protein"/>
    <property type="match status" value="1"/>
</dbReference>
<dbReference type="InterPro" id="IPR016152">
    <property type="entry name" value="PTrfase/Anion_transptr"/>
</dbReference>
<dbReference type="Gene3D" id="3.40.930.10">
    <property type="entry name" value="Mannitol-specific EII, Chain A"/>
    <property type="match status" value="1"/>
</dbReference>
<gene>
    <name evidence="2" type="primary">ptsN</name>
    <name evidence="2" type="ORF">Lqui_2329</name>
</gene>
<sequence length="167" mass="18924">MFLAQIMAPDCVNIDSNSKSKAAVLQKISQILSDCFSELNREDLFSAYWKRESMGSTAIGQGIAIPHVRVKDLNQARACFIRLLHPVDFCAEDRQLTDLIIGLAVPENQSERHLKLLRDIIVQFSDPEFTGICRGLTCEKELFNRLMEAPNNPRIKINNRFTADESL</sequence>
<comment type="caution">
    <text evidence="2">The sequence shown here is derived from an EMBL/GenBank/DDBJ whole genome shotgun (WGS) entry which is preliminary data.</text>
</comment>
<dbReference type="OrthoDB" id="95460at2"/>
<reference evidence="2 3" key="1">
    <citation type="submission" date="2015-11" db="EMBL/GenBank/DDBJ databases">
        <title>Genomic analysis of 38 Legionella species identifies large and diverse effector repertoires.</title>
        <authorList>
            <person name="Burstein D."/>
            <person name="Amaro F."/>
            <person name="Zusman T."/>
            <person name="Lifshitz Z."/>
            <person name="Cohen O."/>
            <person name="Gilbert J.A."/>
            <person name="Pupko T."/>
            <person name="Shuman H.A."/>
            <person name="Segal G."/>
        </authorList>
    </citation>
    <scope>NUCLEOTIDE SEQUENCE [LARGE SCALE GENOMIC DNA]</scope>
    <source>
        <strain evidence="2 3">CDC#1442-AUS-E</strain>
    </source>
</reference>
<dbReference type="RefSeq" id="WP_058508417.1">
    <property type="nucleotide sequence ID" value="NZ_CAAAIK010000026.1"/>
</dbReference>
<dbReference type="PANTHER" id="PTHR47738">
    <property type="entry name" value="PTS SYSTEM FRUCTOSE-LIKE EIIA COMPONENT-RELATED"/>
    <property type="match status" value="1"/>
</dbReference>
<dbReference type="PROSITE" id="PS51094">
    <property type="entry name" value="PTS_EIIA_TYPE_2"/>
    <property type="match status" value="1"/>
</dbReference>
<proteinExistence type="predicted"/>
<evidence type="ECO:0000259" key="1">
    <source>
        <dbReference type="PROSITE" id="PS51094"/>
    </source>
</evidence>
<dbReference type="PANTHER" id="PTHR47738:SF1">
    <property type="entry name" value="NITROGEN REGULATORY PROTEIN"/>
    <property type="match status" value="1"/>
</dbReference>
<organism evidence="2 3">
    <name type="scientific">Legionella quinlivanii</name>
    <dbReference type="NCBI Taxonomy" id="45073"/>
    <lineage>
        <taxon>Bacteria</taxon>
        <taxon>Pseudomonadati</taxon>
        <taxon>Pseudomonadota</taxon>
        <taxon>Gammaproteobacteria</taxon>
        <taxon>Legionellales</taxon>
        <taxon>Legionellaceae</taxon>
        <taxon>Legionella</taxon>
    </lineage>
</organism>
<dbReference type="Proteomes" id="UP000054618">
    <property type="component" value="Unassembled WGS sequence"/>
</dbReference>
<accession>A0A0W0XRZ2</accession>
<dbReference type="CDD" id="cd00211">
    <property type="entry name" value="PTS_IIA_fru"/>
    <property type="match status" value="1"/>
</dbReference>
<dbReference type="EMBL" id="LNYS01000020">
    <property type="protein sequence ID" value="KTD47403.1"/>
    <property type="molecule type" value="Genomic_DNA"/>
</dbReference>
<dbReference type="GO" id="GO:0016740">
    <property type="term" value="F:transferase activity"/>
    <property type="evidence" value="ECO:0007669"/>
    <property type="project" value="UniProtKB-KW"/>
</dbReference>
<dbReference type="InterPro" id="IPR051541">
    <property type="entry name" value="PTS_SugarTrans_NitroReg"/>
</dbReference>
<dbReference type="PATRIC" id="fig|45073.5.peg.2459"/>
<dbReference type="EC" id="2.7.1.-" evidence="2"/>
<dbReference type="GO" id="GO:0030295">
    <property type="term" value="F:protein kinase activator activity"/>
    <property type="evidence" value="ECO:0007669"/>
    <property type="project" value="TreeGrafter"/>
</dbReference>
<protein>
    <submittedName>
        <fullName evidence="2">Nitrogen regulatory protein</fullName>
        <ecNumber evidence="2">2.7.1.-</ecNumber>
    </submittedName>
</protein>
<evidence type="ECO:0000313" key="3">
    <source>
        <dbReference type="Proteomes" id="UP000054618"/>
    </source>
</evidence>
<dbReference type="Pfam" id="PF00359">
    <property type="entry name" value="PTS_EIIA_2"/>
    <property type="match status" value="1"/>
</dbReference>
<dbReference type="AlphaFoldDB" id="A0A0W0XRZ2"/>
<keyword evidence="2" id="KW-0808">Transferase</keyword>
<keyword evidence="3" id="KW-1185">Reference proteome</keyword>
<dbReference type="STRING" id="45073.Lqui_2329"/>
<feature type="domain" description="PTS EIIA type-2" evidence="1">
    <location>
        <begin position="5"/>
        <end position="149"/>
    </location>
</feature>
<name>A0A0W0XRZ2_9GAMM</name>
<evidence type="ECO:0000313" key="2">
    <source>
        <dbReference type="EMBL" id="KTD47403.1"/>
    </source>
</evidence>
<dbReference type="InterPro" id="IPR002178">
    <property type="entry name" value="PTS_EIIA_type-2_dom"/>
</dbReference>